<feature type="signal peptide" evidence="11">
    <location>
        <begin position="1"/>
        <end position="23"/>
    </location>
</feature>
<keyword evidence="8 9" id="KW-0961">Cell wall biogenesis/degradation</keyword>
<feature type="compositionally biased region" description="Polar residues" evidence="10">
    <location>
        <begin position="115"/>
        <end position="130"/>
    </location>
</feature>
<sequence>MNYSFLAFCALFCSLVSASSALADPRSDAMAVLAKLRQEGIANRLPDEMRSLDAALATAEMYYQLNDQKNAERYYQLAIQKGAVIQQRLLATTSAPETVDIPQDGPANSVPPAKAQTSPPLPTQTIQKPVSSAAIPVTPAQQQTSVQPEAEEPPPFSSTRLVGTAGIYTVAKGDTLRLVAAKLGVSRTQLAAMNGLSHKDALKAGQLLRYNNQRIIPPHRTRDGIVINIPDRMLYLFQQGSMAFSTAVALGTPTKTDQFVWETPVGKFKIVNKAKDPTWTVPPSIQEEMRLEGKEVITSIPPGKDNPLGKYAMKTSLPGILIHSTTKPWSIYTYASHGCIRVYPERMEELFKLVKPNTAGEIIYKPVKLAVTEDGRVLLEAHVDIYKKTKGLAAEAQALIRAQKLDSRVDWEKVKRVISRKAGVAEEITRNVPETQQTVDASRSQSPS</sequence>
<feature type="compositionally biased region" description="Polar residues" evidence="10">
    <location>
        <begin position="432"/>
        <end position="448"/>
    </location>
</feature>
<feature type="chain" id="PRO_5002787524" evidence="11">
    <location>
        <begin position="24"/>
        <end position="448"/>
    </location>
</feature>
<evidence type="ECO:0000256" key="3">
    <source>
        <dbReference type="ARBA" id="ARBA00022676"/>
    </source>
</evidence>
<dbReference type="GO" id="GO:0071972">
    <property type="term" value="F:peptidoglycan L,D-transpeptidase activity"/>
    <property type="evidence" value="ECO:0007669"/>
    <property type="project" value="TreeGrafter"/>
</dbReference>
<dbReference type="InterPro" id="IPR036779">
    <property type="entry name" value="LysM_dom_sf"/>
</dbReference>
<dbReference type="eggNOG" id="COG1376">
    <property type="taxonomic scope" value="Bacteria"/>
</dbReference>
<evidence type="ECO:0000259" key="12">
    <source>
        <dbReference type="PROSITE" id="PS51782"/>
    </source>
</evidence>
<dbReference type="RefSeq" id="WP_012468837.1">
    <property type="nucleotide sequence ID" value="NC_010814.1"/>
</dbReference>
<keyword evidence="11" id="KW-0732">Signal</keyword>
<evidence type="ECO:0000313" key="15">
    <source>
        <dbReference type="Proteomes" id="UP000002420"/>
    </source>
</evidence>
<dbReference type="HOGENOM" id="CLU_591553_0_0_7"/>
<feature type="active site" description="Nucleophile" evidence="9">
    <location>
        <position position="339"/>
    </location>
</feature>
<dbReference type="OrthoDB" id="9787225at2"/>
<dbReference type="SUPFAM" id="SSF54106">
    <property type="entry name" value="LysM domain"/>
    <property type="match status" value="1"/>
</dbReference>
<feature type="active site" description="Proton donor/acceptor" evidence="9">
    <location>
        <position position="323"/>
    </location>
</feature>
<feature type="region of interest" description="Disordered" evidence="10">
    <location>
        <begin position="429"/>
        <end position="448"/>
    </location>
</feature>
<dbReference type="InterPro" id="IPR018392">
    <property type="entry name" value="LysM"/>
</dbReference>
<feature type="region of interest" description="Disordered" evidence="10">
    <location>
        <begin position="97"/>
        <end position="158"/>
    </location>
</feature>
<keyword evidence="5" id="KW-0378">Hydrolase</keyword>
<dbReference type="eggNOG" id="COG1388">
    <property type="taxonomic scope" value="Bacteria"/>
</dbReference>
<reference evidence="14 15" key="1">
    <citation type="submission" date="2008-05" db="EMBL/GenBank/DDBJ databases">
        <title>Complete sequence of chromosome of Geobacter lovleyi SZ.</title>
        <authorList>
            <consortium name="US DOE Joint Genome Institute"/>
            <person name="Lucas S."/>
            <person name="Copeland A."/>
            <person name="Lapidus A."/>
            <person name="Glavina del Rio T."/>
            <person name="Dalin E."/>
            <person name="Tice H."/>
            <person name="Bruce D."/>
            <person name="Goodwin L."/>
            <person name="Pitluck S."/>
            <person name="Chertkov O."/>
            <person name="Meincke L."/>
            <person name="Brettin T."/>
            <person name="Detter J.C."/>
            <person name="Han C."/>
            <person name="Tapia R."/>
            <person name="Kuske C.R."/>
            <person name="Schmutz J."/>
            <person name="Larimer F."/>
            <person name="Land M."/>
            <person name="Hauser L."/>
            <person name="Kyrpides N."/>
            <person name="Mikhailova N."/>
            <person name="Sung Y."/>
            <person name="Fletcher K.E."/>
            <person name="Ritalahti K.M."/>
            <person name="Loeffler F.E."/>
            <person name="Richardson P."/>
        </authorList>
    </citation>
    <scope>NUCLEOTIDE SEQUENCE [LARGE SCALE GENOMIC DNA]</scope>
    <source>
        <strain evidence="15">ATCC BAA-1151 / DSM 17278 / SZ</strain>
    </source>
</reference>
<keyword evidence="15" id="KW-1185">Reference proteome</keyword>
<keyword evidence="3" id="KW-0328">Glycosyltransferase</keyword>
<keyword evidence="7 9" id="KW-0573">Peptidoglycan synthesis</keyword>
<gene>
    <name evidence="14" type="ordered locus">Glov_0755</name>
</gene>
<dbReference type="PANTHER" id="PTHR30582:SF24">
    <property type="entry name" value="L,D-TRANSPEPTIDASE ERFK_SRFK-RELATED"/>
    <property type="match status" value="1"/>
</dbReference>
<dbReference type="PANTHER" id="PTHR30582">
    <property type="entry name" value="L,D-TRANSPEPTIDASE"/>
    <property type="match status" value="1"/>
</dbReference>
<dbReference type="InterPro" id="IPR038063">
    <property type="entry name" value="Transpep_catalytic_dom"/>
</dbReference>
<evidence type="ECO:0000256" key="1">
    <source>
        <dbReference type="ARBA" id="ARBA00004752"/>
    </source>
</evidence>
<dbReference type="GO" id="GO:0005576">
    <property type="term" value="C:extracellular region"/>
    <property type="evidence" value="ECO:0007669"/>
    <property type="project" value="TreeGrafter"/>
</dbReference>
<dbReference type="UniPathway" id="UPA00219"/>
<keyword evidence="4" id="KW-0808">Transferase</keyword>
<evidence type="ECO:0000256" key="4">
    <source>
        <dbReference type="ARBA" id="ARBA00022679"/>
    </source>
</evidence>
<organism evidence="14 15">
    <name type="scientific">Trichlorobacter lovleyi (strain ATCC BAA-1151 / DSM 17278 / SZ)</name>
    <name type="common">Geobacter lovleyi</name>
    <dbReference type="NCBI Taxonomy" id="398767"/>
    <lineage>
        <taxon>Bacteria</taxon>
        <taxon>Pseudomonadati</taxon>
        <taxon>Thermodesulfobacteriota</taxon>
        <taxon>Desulfuromonadia</taxon>
        <taxon>Geobacterales</taxon>
        <taxon>Geobacteraceae</taxon>
        <taxon>Trichlorobacter</taxon>
    </lineage>
</organism>
<evidence type="ECO:0000256" key="9">
    <source>
        <dbReference type="PROSITE-ProRule" id="PRU01373"/>
    </source>
</evidence>
<evidence type="ECO:0000256" key="2">
    <source>
        <dbReference type="ARBA" id="ARBA00005992"/>
    </source>
</evidence>
<feature type="domain" description="L,D-TPase catalytic" evidence="13">
    <location>
        <begin position="223"/>
        <end position="363"/>
    </location>
</feature>
<evidence type="ECO:0000256" key="6">
    <source>
        <dbReference type="ARBA" id="ARBA00022960"/>
    </source>
</evidence>
<evidence type="ECO:0000256" key="8">
    <source>
        <dbReference type="ARBA" id="ARBA00023316"/>
    </source>
</evidence>
<dbReference type="GO" id="GO:0071555">
    <property type="term" value="P:cell wall organization"/>
    <property type="evidence" value="ECO:0007669"/>
    <property type="project" value="UniProtKB-UniRule"/>
</dbReference>
<dbReference type="SMART" id="SM00257">
    <property type="entry name" value="LysM"/>
    <property type="match status" value="1"/>
</dbReference>
<comment type="similarity">
    <text evidence="2">Belongs to the YkuD family.</text>
</comment>
<feature type="domain" description="LysM" evidence="12">
    <location>
        <begin position="166"/>
        <end position="210"/>
    </location>
</feature>
<dbReference type="EMBL" id="CP001089">
    <property type="protein sequence ID" value="ACD94481.1"/>
    <property type="molecule type" value="Genomic_DNA"/>
</dbReference>
<dbReference type="KEGG" id="glo:Glov_0755"/>
<evidence type="ECO:0000256" key="7">
    <source>
        <dbReference type="ARBA" id="ARBA00022984"/>
    </source>
</evidence>
<proteinExistence type="inferred from homology"/>
<dbReference type="Pfam" id="PF01476">
    <property type="entry name" value="LysM"/>
    <property type="match status" value="1"/>
</dbReference>
<comment type="pathway">
    <text evidence="1 9">Cell wall biogenesis; peptidoglycan biosynthesis.</text>
</comment>
<dbReference type="PROSITE" id="PS51782">
    <property type="entry name" value="LYSM"/>
    <property type="match status" value="1"/>
</dbReference>
<evidence type="ECO:0000259" key="13">
    <source>
        <dbReference type="PROSITE" id="PS52029"/>
    </source>
</evidence>
<protein>
    <submittedName>
        <fullName evidence="14">ErfK/YbiS/YcfS/YnhG family protein</fullName>
    </submittedName>
</protein>
<dbReference type="Gene3D" id="2.40.440.10">
    <property type="entry name" value="L,D-transpeptidase catalytic domain-like"/>
    <property type="match status" value="1"/>
</dbReference>
<dbReference type="CDD" id="cd16913">
    <property type="entry name" value="YkuD_like"/>
    <property type="match status" value="1"/>
</dbReference>
<dbReference type="Proteomes" id="UP000002420">
    <property type="component" value="Chromosome"/>
</dbReference>
<evidence type="ECO:0000256" key="10">
    <source>
        <dbReference type="SAM" id="MobiDB-lite"/>
    </source>
</evidence>
<evidence type="ECO:0000256" key="11">
    <source>
        <dbReference type="SAM" id="SignalP"/>
    </source>
</evidence>
<evidence type="ECO:0000256" key="5">
    <source>
        <dbReference type="ARBA" id="ARBA00022801"/>
    </source>
</evidence>
<dbReference type="GO" id="GO:0018104">
    <property type="term" value="P:peptidoglycan-protein cross-linking"/>
    <property type="evidence" value="ECO:0007669"/>
    <property type="project" value="TreeGrafter"/>
</dbReference>
<dbReference type="PROSITE" id="PS52029">
    <property type="entry name" value="LD_TPASE"/>
    <property type="match status" value="1"/>
</dbReference>
<keyword evidence="6 9" id="KW-0133">Cell shape</keyword>
<accession>B3E4G6</accession>
<dbReference type="CDD" id="cd00118">
    <property type="entry name" value="LysM"/>
    <property type="match status" value="1"/>
</dbReference>
<dbReference type="GO" id="GO:0016757">
    <property type="term" value="F:glycosyltransferase activity"/>
    <property type="evidence" value="ECO:0007669"/>
    <property type="project" value="UniProtKB-KW"/>
</dbReference>
<dbReference type="InterPro" id="IPR005490">
    <property type="entry name" value="LD_TPept_cat_dom"/>
</dbReference>
<name>B3E4G6_TRIL1</name>
<dbReference type="SUPFAM" id="SSF141523">
    <property type="entry name" value="L,D-transpeptidase catalytic domain-like"/>
    <property type="match status" value="1"/>
</dbReference>
<dbReference type="GO" id="GO:0008360">
    <property type="term" value="P:regulation of cell shape"/>
    <property type="evidence" value="ECO:0007669"/>
    <property type="project" value="UniProtKB-UniRule"/>
</dbReference>
<dbReference type="InterPro" id="IPR050979">
    <property type="entry name" value="LD-transpeptidase"/>
</dbReference>
<dbReference type="Gene3D" id="3.10.350.10">
    <property type="entry name" value="LysM domain"/>
    <property type="match status" value="1"/>
</dbReference>
<dbReference type="AlphaFoldDB" id="B3E4G6"/>
<dbReference type="Pfam" id="PF03734">
    <property type="entry name" value="YkuD"/>
    <property type="match status" value="1"/>
</dbReference>
<evidence type="ECO:0000313" key="14">
    <source>
        <dbReference type="EMBL" id="ACD94481.1"/>
    </source>
</evidence>